<accession>A0A7J6WK36</accession>
<keyword evidence="2" id="KW-1185">Reference proteome</keyword>
<reference evidence="1 2" key="1">
    <citation type="submission" date="2020-06" db="EMBL/GenBank/DDBJ databases">
        <title>Transcriptomic and genomic resources for Thalictrum thalictroides and T. hernandezii: Facilitating candidate gene discovery in an emerging model plant lineage.</title>
        <authorList>
            <person name="Arias T."/>
            <person name="Riano-Pachon D.M."/>
            <person name="Di Stilio V.S."/>
        </authorList>
    </citation>
    <scope>NUCLEOTIDE SEQUENCE [LARGE SCALE GENOMIC DNA]</scope>
    <source>
        <strain evidence="2">cv. WT478/WT964</strain>
        <tissue evidence="1">Leaves</tissue>
    </source>
</reference>
<name>A0A7J6WK36_THATH</name>
<dbReference type="GO" id="GO:0004519">
    <property type="term" value="F:endonuclease activity"/>
    <property type="evidence" value="ECO:0007669"/>
    <property type="project" value="UniProtKB-KW"/>
</dbReference>
<evidence type="ECO:0000313" key="2">
    <source>
        <dbReference type="Proteomes" id="UP000554482"/>
    </source>
</evidence>
<evidence type="ECO:0000313" key="1">
    <source>
        <dbReference type="EMBL" id="KAF5197749.1"/>
    </source>
</evidence>
<proteinExistence type="predicted"/>
<keyword evidence="1" id="KW-0255">Endonuclease</keyword>
<keyword evidence="1" id="KW-0378">Hydrolase</keyword>
<protein>
    <submittedName>
        <fullName evidence="1">Endonuclease/exonuclease/phosphatase</fullName>
    </submittedName>
</protein>
<comment type="caution">
    <text evidence="1">The sequence shown here is derived from an EMBL/GenBank/DDBJ whole genome shotgun (WGS) entry which is preliminary data.</text>
</comment>
<keyword evidence="1" id="KW-0540">Nuclease</keyword>
<gene>
    <name evidence="1" type="ORF">FRX31_012663</name>
</gene>
<keyword evidence="1" id="KW-0269">Exonuclease</keyword>
<dbReference type="EMBL" id="JABWDY010014271">
    <property type="protein sequence ID" value="KAF5197749.1"/>
    <property type="molecule type" value="Genomic_DNA"/>
</dbReference>
<organism evidence="1 2">
    <name type="scientific">Thalictrum thalictroides</name>
    <name type="common">Rue-anemone</name>
    <name type="synonym">Anemone thalictroides</name>
    <dbReference type="NCBI Taxonomy" id="46969"/>
    <lineage>
        <taxon>Eukaryota</taxon>
        <taxon>Viridiplantae</taxon>
        <taxon>Streptophyta</taxon>
        <taxon>Embryophyta</taxon>
        <taxon>Tracheophyta</taxon>
        <taxon>Spermatophyta</taxon>
        <taxon>Magnoliopsida</taxon>
        <taxon>Ranunculales</taxon>
        <taxon>Ranunculaceae</taxon>
        <taxon>Thalictroideae</taxon>
        <taxon>Thalictrum</taxon>
    </lineage>
</organism>
<dbReference type="Proteomes" id="UP000554482">
    <property type="component" value="Unassembled WGS sequence"/>
</dbReference>
<dbReference type="OrthoDB" id="1736084at2759"/>
<dbReference type="GO" id="GO:0004527">
    <property type="term" value="F:exonuclease activity"/>
    <property type="evidence" value="ECO:0007669"/>
    <property type="project" value="UniProtKB-KW"/>
</dbReference>
<sequence length="88" mass="10510">MTPGISDHSPVVLRWNKHIPTTVKPFRFFNHWDEHKDFLNMVGESWQTETRGNPMMRVTNKLKTLKIKLKEWSKNHYSQMQTKISDAK</sequence>
<dbReference type="AlphaFoldDB" id="A0A7J6WK36"/>